<protein>
    <recommendedName>
        <fullName evidence="1">DUF7845 domain-containing protein</fullName>
    </recommendedName>
</protein>
<dbReference type="Proteomes" id="UP000255421">
    <property type="component" value="Unassembled WGS sequence"/>
</dbReference>
<proteinExistence type="predicted"/>
<keyword evidence="3" id="KW-1185">Reference proteome</keyword>
<evidence type="ECO:0000313" key="2">
    <source>
        <dbReference type="EMBL" id="RDI72654.1"/>
    </source>
</evidence>
<dbReference type="InterPro" id="IPR057167">
    <property type="entry name" value="DUF7845"/>
</dbReference>
<evidence type="ECO:0000259" key="1">
    <source>
        <dbReference type="Pfam" id="PF25227"/>
    </source>
</evidence>
<dbReference type="Pfam" id="PF25227">
    <property type="entry name" value="DUF7845"/>
    <property type="match status" value="1"/>
</dbReference>
<accession>A0A370IT54</accession>
<dbReference type="OrthoDB" id="316855at2157"/>
<gene>
    <name evidence="2" type="ORF">DWB78_13500</name>
</gene>
<dbReference type="EMBL" id="QQST01000001">
    <property type="protein sequence ID" value="RDI72654.1"/>
    <property type="molecule type" value="Genomic_DNA"/>
</dbReference>
<name>A0A370IT54_9EURY</name>
<organism evidence="2 3">
    <name type="scientific">Halopelagius longus</name>
    <dbReference type="NCBI Taxonomy" id="1236180"/>
    <lineage>
        <taxon>Archaea</taxon>
        <taxon>Methanobacteriati</taxon>
        <taxon>Methanobacteriota</taxon>
        <taxon>Stenosarchaea group</taxon>
        <taxon>Halobacteria</taxon>
        <taxon>Halobacteriales</taxon>
        <taxon>Haloferacaceae</taxon>
    </lineage>
</organism>
<dbReference type="RefSeq" id="WP_092533272.1">
    <property type="nucleotide sequence ID" value="NZ_FNKQ01000001.1"/>
</dbReference>
<reference evidence="2 3" key="1">
    <citation type="submission" date="2018-07" db="EMBL/GenBank/DDBJ databases">
        <title>Genome sequence of extremly halophilic archaeon Halopelagius longus strain BC12-B1.</title>
        <authorList>
            <person name="Zhang X."/>
        </authorList>
    </citation>
    <scope>NUCLEOTIDE SEQUENCE [LARGE SCALE GENOMIC DNA]</scope>
    <source>
        <strain evidence="2 3">BC12-B1</strain>
    </source>
</reference>
<evidence type="ECO:0000313" key="3">
    <source>
        <dbReference type="Proteomes" id="UP000255421"/>
    </source>
</evidence>
<comment type="caution">
    <text evidence="2">The sequence shown here is derived from an EMBL/GenBank/DDBJ whole genome shotgun (WGS) entry which is preliminary data.</text>
</comment>
<sequence>MSHIAPHFHEVDMFLWFTDNGLSPYWALSNLCIGEFDGYRKITFEIGDEVWTARINYNPETGIAPRDSDPIESEKAYEYKIHAEGPDEQKADFVFSPRWDDQKKPDGDEMKRPWCGGEGVQAHVQGSNLTYDEYLFVLQSTLQAFADEAETDFSRRYFGRPRGDSNIVTTELYVRLMREYAKKLTRSTGIFYRIMHLLAEEKDSQFIYKGDNTNVVGKRHAFALDPFSSSKLVDDHSLGKRLKCYHPKYVRSKESRDDPLSSPKFGVAFHKSLNTTEGITGEYRSGGSAVKWRDRKQLLRELEETLINVLRWAGIPVDADPTAFVEDYHFQVEKSDRSIGHFGDPTPRLEAEQENLVITVLQDISPSARSVMEMLATDGGEAHYKDVADETGYSVSQVYRALEEIGEAVVNENGLVRFFSEKIRQEITAIVERIESSIEDGIGAVARLANVETRSSADSAIQRWMSRYGASFENIGDGEGKIRFDTVLSELKSHGVPTIDEVLEEGLLAWKRAGRNPRVFAELEFVAKEIIGRNRDDGTVGREITW</sequence>
<dbReference type="AlphaFoldDB" id="A0A370IT54"/>
<feature type="domain" description="DUF7845" evidence="1">
    <location>
        <begin position="3"/>
        <end position="333"/>
    </location>
</feature>